<evidence type="ECO:0000256" key="3">
    <source>
        <dbReference type="ARBA" id="ARBA00023004"/>
    </source>
</evidence>
<dbReference type="PANTHER" id="PTHR43177:SF3">
    <property type="entry name" value="PROTEIN NRFC HOMOLOG"/>
    <property type="match status" value="1"/>
</dbReference>
<gene>
    <name evidence="7" type="ORF">MAF45_00595</name>
</gene>
<dbReference type="InterPro" id="IPR017900">
    <property type="entry name" value="4Fe4S_Fe_S_CS"/>
</dbReference>
<dbReference type="EMBL" id="JAKNCT010000001">
    <property type="protein sequence ID" value="MCG5029956.1"/>
    <property type="molecule type" value="Genomic_DNA"/>
</dbReference>
<keyword evidence="1" id="KW-0004">4Fe-4S</keyword>
<evidence type="ECO:0000313" key="7">
    <source>
        <dbReference type="EMBL" id="MCG5029956.1"/>
    </source>
</evidence>
<evidence type="ECO:0000313" key="8">
    <source>
        <dbReference type="Proteomes" id="UP001297600"/>
    </source>
</evidence>
<dbReference type="Pfam" id="PF12800">
    <property type="entry name" value="Fer4_4"/>
    <property type="match status" value="1"/>
</dbReference>
<evidence type="ECO:0000259" key="6">
    <source>
        <dbReference type="PROSITE" id="PS51379"/>
    </source>
</evidence>
<feature type="domain" description="4Fe-4S ferredoxin-type" evidence="6">
    <location>
        <begin position="79"/>
        <end position="108"/>
    </location>
</feature>
<evidence type="ECO:0000256" key="4">
    <source>
        <dbReference type="ARBA" id="ARBA00023014"/>
    </source>
</evidence>
<feature type="domain" description="4Fe-4S ferredoxin-type" evidence="6">
    <location>
        <begin position="45"/>
        <end position="78"/>
    </location>
</feature>
<dbReference type="Proteomes" id="UP001297600">
    <property type="component" value="Unassembled WGS sequence"/>
</dbReference>
<reference evidence="7 8" key="1">
    <citation type="submission" date="2022-02" db="EMBL/GenBank/DDBJ databases">
        <title>Mesosutterella porci, a novel member of the family Sutterellaceae from pig feces.</title>
        <authorList>
            <person name="Wylensek D."/>
            <person name="Clavel T."/>
        </authorList>
    </citation>
    <scope>NUCLEOTIDE SEQUENCE [LARGE SCALE GENOMIC DNA]</scope>
    <source>
        <strain evidence="8">oilRF-744-wt-GAM-9</strain>
    </source>
</reference>
<dbReference type="SUPFAM" id="SSF54862">
    <property type="entry name" value="4Fe-4S ferredoxins"/>
    <property type="match status" value="1"/>
</dbReference>
<dbReference type="RefSeq" id="WP_237977612.1">
    <property type="nucleotide sequence ID" value="NZ_JAKNCT010000001.1"/>
</dbReference>
<keyword evidence="2" id="KW-0479">Metal-binding</keyword>
<feature type="compositionally biased region" description="Basic and acidic residues" evidence="5">
    <location>
        <begin position="178"/>
        <end position="192"/>
    </location>
</feature>
<feature type="region of interest" description="Disordered" evidence="5">
    <location>
        <begin position="178"/>
        <end position="211"/>
    </location>
</feature>
<organism evidence="7 8">
    <name type="scientific">Mesosutterella porci</name>
    <dbReference type="NCBI Taxonomy" id="2915351"/>
    <lineage>
        <taxon>Bacteria</taxon>
        <taxon>Pseudomonadati</taxon>
        <taxon>Pseudomonadota</taxon>
        <taxon>Betaproteobacteria</taxon>
        <taxon>Burkholderiales</taxon>
        <taxon>Sutterellaceae</taxon>
        <taxon>Mesosutterella</taxon>
    </lineage>
</organism>
<keyword evidence="3" id="KW-0408">Iron</keyword>
<dbReference type="InterPro" id="IPR017896">
    <property type="entry name" value="4Fe4S_Fe-S-bd"/>
</dbReference>
<evidence type="ECO:0000256" key="1">
    <source>
        <dbReference type="ARBA" id="ARBA00022485"/>
    </source>
</evidence>
<dbReference type="Pfam" id="PF13247">
    <property type="entry name" value="Fer4_11"/>
    <property type="match status" value="2"/>
</dbReference>
<dbReference type="PROSITE" id="PS51379">
    <property type="entry name" value="4FE4S_FER_2"/>
    <property type="match status" value="3"/>
</dbReference>
<dbReference type="PROSITE" id="PS00198">
    <property type="entry name" value="4FE4S_FER_1"/>
    <property type="match status" value="1"/>
</dbReference>
<dbReference type="Gene3D" id="3.30.70.20">
    <property type="match status" value="2"/>
</dbReference>
<keyword evidence="8" id="KW-1185">Reference proteome</keyword>
<feature type="domain" description="4Fe-4S ferredoxin-type" evidence="6">
    <location>
        <begin position="4"/>
        <end position="34"/>
    </location>
</feature>
<keyword evidence="4" id="KW-0411">Iron-sulfur</keyword>
<evidence type="ECO:0000256" key="2">
    <source>
        <dbReference type="ARBA" id="ARBA00022723"/>
    </source>
</evidence>
<comment type="caution">
    <text evidence="7">The sequence shown here is derived from an EMBL/GenBank/DDBJ whole genome shotgun (WGS) entry which is preliminary data.</text>
</comment>
<protein>
    <submittedName>
        <fullName evidence="7">4Fe-4S dicluster domain-containing protein</fullName>
    </submittedName>
</protein>
<proteinExistence type="predicted"/>
<name>A0ABS9MMW2_9BURK</name>
<evidence type="ECO:0000256" key="5">
    <source>
        <dbReference type="SAM" id="MobiDB-lite"/>
    </source>
</evidence>
<accession>A0ABS9MMW2</accession>
<dbReference type="PANTHER" id="PTHR43177">
    <property type="entry name" value="PROTEIN NRFC"/>
    <property type="match status" value="1"/>
</dbReference>
<dbReference type="InterPro" id="IPR050954">
    <property type="entry name" value="ET_IronSulfur_Cluster-Binding"/>
</dbReference>
<sequence length="211" mass="23698">MSRFGLIVDMDKCINCHACFVACKEENKVAPDIEWNQLHRTENERERIISYFRVGCMHCEEPACLPACPAKAIRKGENGEVLVDDSKCIACGACREACPWSVPQFNRTGRTNYFAKAPLEAGPLLPHQKRIPGKAERCTLCAHRTSRGLVPKCVEVCPTGSLVFVDYDRLTEPQKKLLERSRPLGGRAERRPKVLYASTHADPASLKDKMR</sequence>